<name>A0A0F7KWB0_9SPHN</name>
<evidence type="ECO:0000313" key="1">
    <source>
        <dbReference type="EMBL" id="AKH43482.1"/>
    </source>
</evidence>
<organism evidence="1 2">
    <name type="scientific">Croceibacterium atlanticum</name>
    <dbReference type="NCBI Taxonomy" id="1267766"/>
    <lineage>
        <taxon>Bacteria</taxon>
        <taxon>Pseudomonadati</taxon>
        <taxon>Pseudomonadota</taxon>
        <taxon>Alphaproteobacteria</taxon>
        <taxon>Sphingomonadales</taxon>
        <taxon>Erythrobacteraceae</taxon>
        <taxon>Croceibacterium</taxon>
    </lineage>
</organism>
<dbReference type="PATRIC" id="fig|1267766.3.peg.2479"/>
<dbReference type="InterPro" id="IPR019056">
    <property type="entry name" value="Phage_TAC_6"/>
</dbReference>
<dbReference type="Pfam" id="PF09550">
    <property type="entry name" value="Phage_TAC_6"/>
    <property type="match status" value="1"/>
</dbReference>
<reference evidence="1" key="1">
    <citation type="submission" date="2015-05" db="EMBL/GenBank/DDBJ databases">
        <title>The complete genome of Altererythrobacter atlanticus strain 26DY36.</title>
        <authorList>
            <person name="Wu Y.-H."/>
            <person name="Cheng H."/>
            <person name="Wu X.-W."/>
        </authorList>
    </citation>
    <scope>NUCLEOTIDE SEQUENCE [LARGE SCALE GENOMIC DNA]</scope>
    <source>
        <strain evidence="1">26DY36</strain>
    </source>
</reference>
<accession>A0A0F7KWB0</accession>
<dbReference type="AlphaFoldDB" id="A0A0F7KWB0"/>
<sequence length="65" mass="7220">MSACFAAAALRLSGLASRQLGWRPDDFWSATPAELMAILAPPEGHRDAPLSRHEMQQLMERERNG</sequence>
<dbReference type="OrthoDB" id="7582980at2"/>
<protein>
    <submittedName>
        <fullName evidence="1">Uncharacterized protein</fullName>
    </submittedName>
</protein>
<dbReference type="RefSeq" id="WP_046904026.1">
    <property type="nucleotide sequence ID" value="NZ_CP011452.2"/>
</dbReference>
<proteinExistence type="predicted"/>
<evidence type="ECO:0000313" key="2">
    <source>
        <dbReference type="Proteomes" id="UP000034392"/>
    </source>
</evidence>
<dbReference type="EMBL" id="CP011452">
    <property type="protein sequence ID" value="AKH43482.1"/>
    <property type="molecule type" value="Genomic_DNA"/>
</dbReference>
<dbReference type="Proteomes" id="UP000034392">
    <property type="component" value="Chromosome"/>
</dbReference>
<dbReference type="STRING" id="1267766.WYH_02452"/>
<gene>
    <name evidence="1" type="ORF">WYH_02452</name>
</gene>
<dbReference type="KEGG" id="aay:WYH_02452"/>
<keyword evidence="2" id="KW-1185">Reference proteome</keyword>